<keyword evidence="3" id="KW-1185">Reference proteome</keyword>
<accession>A0A0S4QP97</accession>
<feature type="compositionally biased region" description="Basic and acidic residues" evidence="1">
    <location>
        <begin position="1"/>
        <end position="11"/>
    </location>
</feature>
<protein>
    <submittedName>
        <fullName evidence="2">Uncharacterized protein</fullName>
    </submittedName>
</protein>
<evidence type="ECO:0000313" key="2">
    <source>
        <dbReference type="EMBL" id="CUU56620.1"/>
    </source>
</evidence>
<feature type="region of interest" description="Disordered" evidence="1">
    <location>
        <begin position="1"/>
        <end position="46"/>
    </location>
</feature>
<dbReference type="AlphaFoldDB" id="A0A0S4QP97"/>
<sequence length="496" mass="53717">MGRDVADDRISGDAGHAGAGPALGGERDPERNVGAGPTEADRQAADHRYDFADDLDAMYEEYGDSTEYPELAERLERIRAQHAEYGDVFQKVLDGLLAELQAAAAELYPERSRDISGVQAVAAKEAAVVARYEPQSDDTGIIIIPTGLGVLLQQLIPPLLGLIGRRSDSFAGLLRTTRRISRGDAVSEDDALARAALLRFNLIHRRLWGRTATLGFSLDDRDTERMATFSTLAWNFALAHELAHHILGHGRHGAETGAAGCGGSPEMEYEADAVATRLVTYGARRDQLVMPVLGAYFVFAAIDVHERAILVRDPLSHPPAALRLRRVRKQFAAPFGRGFERLTGNLTPAVEKALNFGAPLGGAAWYRAYEHPQVSIAPRTPTYLEQISKLDLILAGPLDRAEAVLREEDTRRGTDLGAGLALLRAGRTGDGLRAWRISEKQITALIDPTRAASYPQLVRALTDGLQKCGFAKGETLCPAIVCANLLTPLLPTEGLV</sequence>
<organism evidence="2 3">
    <name type="scientific">Parafrankia irregularis</name>
    <dbReference type="NCBI Taxonomy" id="795642"/>
    <lineage>
        <taxon>Bacteria</taxon>
        <taxon>Bacillati</taxon>
        <taxon>Actinomycetota</taxon>
        <taxon>Actinomycetes</taxon>
        <taxon>Frankiales</taxon>
        <taxon>Frankiaceae</taxon>
        <taxon>Parafrankia</taxon>
    </lineage>
</organism>
<reference evidence="3" key="1">
    <citation type="submission" date="2015-11" db="EMBL/GenBank/DDBJ databases">
        <authorList>
            <person name="Varghese N."/>
        </authorList>
    </citation>
    <scope>NUCLEOTIDE SEQUENCE [LARGE SCALE GENOMIC DNA]</scope>
    <source>
        <strain evidence="3">DSM 45899</strain>
    </source>
</reference>
<name>A0A0S4QP97_9ACTN</name>
<dbReference type="Proteomes" id="UP000198802">
    <property type="component" value="Unassembled WGS sequence"/>
</dbReference>
<proteinExistence type="predicted"/>
<gene>
    <name evidence="2" type="ORF">Ga0074812_108148</name>
</gene>
<evidence type="ECO:0000313" key="3">
    <source>
        <dbReference type="Proteomes" id="UP000198802"/>
    </source>
</evidence>
<dbReference type="EMBL" id="FAOZ01000008">
    <property type="protein sequence ID" value="CUU56620.1"/>
    <property type="molecule type" value="Genomic_DNA"/>
</dbReference>
<evidence type="ECO:0000256" key="1">
    <source>
        <dbReference type="SAM" id="MobiDB-lite"/>
    </source>
</evidence>